<sequence>MIKDEYCLCHLATGDMLRVVVAAKTPLDVKAKEAMDKGEVFPISHLLRAMVVFSMDGYNKHTFIGLWLANASAYVVLRK</sequence>
<gene>
    <name evidence="1" type="ORF">V6N12_054016</name>
</gene>
<dbReference type="Pfam" id="PF00406">
    <property type="entry name" value="ADK"/>
    <property type="match status" value="1"/>
</dbReference>
<protein>
    <submittedName>
        <fullName evidence="1">Uncharacterized protein</fullName>
    </submittedName>
</protein>
<evidence type="ECO:0000313" key="2">
    <source>
        <dbReference type="Proteomes" id="UP001472677"/>
    </source>
</evidence>
<dbReference type="Gene3D" id="3.40.50.300">
    <property type="entry name" value="P-loop containing nucleotide triphosphate hydrolases"/>
    <property type="match status" value="1"/>
</dbReference>
<name>A0ABR2D9A7_9ROSI</name>
<dbReference type="InterPro" id="IPR027417">
    <property type="entry name" value="P-loop_NTPase"/>
</dbReference>
<reference evidence="1 2" key="1">
    <citation type="journal article" date="2024" name="G3 (Bethesda)">
        <title>Genome assembly of Hibiscus sabdariffa L. provides insights into metabolisms of medicinal natural products.</title>
        <authorList>
            <person name="Kim T."/>
        </authorList>
    </citation>
    <scope>NUCLEOTIDE SEQUENCE [LARGE SCALE GENOMIC DNA]</scope>
    <source>
        <strain evidence="1">TK-2024</strain>
        <tissue evidence="1">Old leaves</tissue>
    </source>
</reference>
<dbReference type="Proteomes" id="UP001472677">
    <property type="component" value="Unassembled WGS sequence"/>
</dbReference>
<comment type="caution">
    <text evidence="1">The sequence shown here is derived from an EMBL/GenBank/DDBJ whole genome shotgun (WGS) entry which is preliminary data.</text>
</comment>
<dbReference type="EMBL" id="JBBPBM010000034">
    <property type="protein sequence ID" value="KAK8532579.1"/>
    <property type="molecule type" value="Genomic_DNA"/>
</dbReference>
<keyword evidence="2" id="KW-1185">Reference proteome</keyword>
<accession>A0ABR2D9A7</accession>
<evidence type="ECO:0000313" key="1">
    <source>
        <dbReference type="EMBL" id="KAK8532579.1"/>
    </source>
</evidence>
<proteinExistence type="predicted"/>
<organism evidence="1 2">
    <name type="scientific">Hibiscus sabdariffa</name>
    <name type="common">roselle</name>
    <dbReference type="NCBI Taxonomy" id="183260"/>
    <lineage>
        <taxon>Eukaryota</taxon>
        <taxon>Viridiplantae</taxon>
        <taxon>Streptophyta</taxon>
        <taxon>Embryophyta</taxon>
        <taxon>Tracheophyta</taxon>
        <taxon>Spermatophyta</taxon>
        <taxon>Magnoliopsida</taxon>
        <taxon>eudicotyledons</taxon>
        <taxon>Gunneridae</taxon>
        <taxon>Pentapetalae</taxon>
        <taxon>rosids</taxon>
        <taxon>malvids</taxon>
        <taxon>Malvales</taxon>
        <taxon>Malvaceae</taxon>
        <taxon>Malvoideae</taxon>
        <taxon>Hibiscus</taxon>
    </lineage>
</organism>